<reference evidence="2" key="1">
    <citation type="submission" date="2015-07" db="EMBL/GenBank/DDBJ databases">
        <authorList>
            <person name="Teixeira M.M."/>
            <person name="Souza R.C."/>
            <person name="Almeida L.G."/>
            <person name="Vicente V.A."/>
            <person name="de Hoog S."/>
            <person name="Bocca A.L."/>
            <person name="de Almeida S.R."/>
            <person name="Vasconcelos A.T."/>
            <person name="Felipe M.S."/>
        </authorList>
    </citation>
    <scope>NUCLEOTIDE SEQUENCE [LARGE SCALE GENOMIC DNA]</scope>
    <source>
        <strain evidence="2">KSF</strain>
    </source>
</reference>
<dbReference type="Proteomes" id="UP000094526">
    <property type="component" value="Unassembled WGS sequence"/>
</dbReference>
<protein>
    <submittedName>
        <fullName evidence="1">Uncharacterized protein</fullName>
    </submittedName>
</protein>
<evidence type="ECO:0000313" key="2">
    <source>
        <dbReference type="Proteomes" id="UP000094526"/>
    </source>
</evidence>
<evidence type="ECO:0000313" key="1">
    <source>
        <dbReference type="EMBL" id="OCT48832.1"/>
    </source>
</evidence>
<organism evidence="1 2">
    <name type="scientific">Cladophialophora carrionii</name>
    <dbReference type="NCBI Taxonomy" id="86049"/>
    <lineage>
        <taxon>Eukaryota</taxon>
        <taxon>Fungi</taxon>
        <taxon>Dikarya</taxon>
        <taxon>Ascomycota</taxon>
        <taxon>Pezizomycotina</taxon>
        <taxon>Eurotiomycetes</taxon>
        <taxon>Chaetothyriomycetidae</taxon>
        <taxon>Chaetothyriales</taxon>
        <taxon>Herpotrichiellaceae</taxon>
        <taxon>Cladophialophora</taxon>
    </lineage>
</organism>
<gene>
    <name evidence="1" type="ORF">CLCR_05266</name>
</gene>
<dbReference type="AlphaFoldDB" id="A0A1C1CK64"/>
<comment type="caution">
    <text evidence="1">The sequence shown here is derived from an EMBL/GenBank/DDBJ whole genome shotgun (WGS) entry which is preliminary data.</text>
</comment>
<dbReference type="Gene3D" id="3.90.226.10">
    <property type="entry name" value="2-enoyl-CoA Hydratase, Chain A, domain 1"/>
    <property type="match status" value="1"/>
</dbReference>
<dbReference type="EMBL" id="LGRB01000011">
    <property type="protein sequence ID" value="OCT48832.1"/>
    <property type="molecule type" value="Genomic_DNA"/>
</dbReference>
<keyword evidence="2" id="KW-1185">Reference proteome</keyword>
<dbReference type="OrthoDB" id="2017408at2759"/>
<sequence>MRSALRAASQFNCKAGHSAATRAATCGAAYLNEPSRRTYSYCRSAPPPQQRTTSSWLPVPFVTETLAGMTHTTDLFSRLLKERIVALYGEVDDRMA</sequence>
<name>A0A1C1CK64_9EURO</name>
<accession>A0A1C1CK64</accession>
<dbReference type="STRING" id="86049.A0A1C1CK64"/>
<dbReference type="VEuPathDB" id="FungiDB:CLCR_05266"/>
<proteinExistence type="predicted"/>